<comment type="caution">
    <text evidence="1">The sequence shown here is derived from an EMBL/GenBank/DDBJ whole genome shotgun (WGS) entry which is preliminary data.</text>
</comment>
<accession>A0AAV7VM85</accession>
<dbReference type="EMBL" id="JANPWB010000003">
    <property type="protein sequence ID" value="KAJ1202758.1"/>
    <property type="molecule type" value="Genomic_DNA"/>
</dbReference>
<evidence type="ECO:0000313" key="1">
    <source>
        <dbReference type="EMBL" id="KAJ1202758.1"/>
    </source>
</evidence>
<sequence>GMKNIQEHTFALVCYTFSALSTLRYANGAPVVQMYSKAEFKNADMQGPIINFNMLDENGDTIGYS</sequence>
<name>A0AAV7VM85_PLEWA</name>
<gene>
    <name evidence="1" type="ORF">NDU88_006554</name>
</gene>
<feature type="non-terminal residue" evidence="1">
    <location>
        <position position="1"/>
    </location>
</feature>
<proteinExistence type="predicted"/>
<feature type="non-terminal residue" evidence="1">
    <location>
        <position position="65"/>
    </location>
</feature>
<reference evidence="1" key="1">
    <citation type="journal article" date="2022" name="bioRxiv">
        <title>Sequencing and chromosome-scale assembly of the giantPleurodeles waltlgenome.</title>
        <authorList>
            <person name="Brown T."/>
            <person name="Elewa A."/>
            <person name="Iarovenko S."/>
            <person name="Subramanian E."/>
            <person name="Araus A.J."/>
            <person name="Petzold A."/>
            <person name="Susuki M."/>
            <person name="Suzuki K.-i.T."/>
            <person name="Hayashi T."/>
            <person name="Toyoda A."/>
            <person name="Oliveira C."/>
            <person name="Osipova E."/>
            <person name="Leigh N.D."/>
            <person name="Simon A."/>
            <person name="Yun M.H."/>
        </authorList>
    </citation>
    <scope>NUCLEOTIDE SEQUENCE</scope>
    <source>
        <strain evidence="1">20211129_DDA</strain>
        <tissue evidence="1">Liver</tissue>
    </source>
</reference>
<organism evidence="1 2">
    <name type="scientific">Pleurodeles waltl</name>
    <name type="common">Iberian ribbed newt</name>
    <dbReference type="NCBI Taxonomy" id="8319"/>
    <lineage>
        <taxon>Eukaryota</taxon>
        <taxon>Metazoa</taxon>
        <taxon>Chordata</taxon>
        <taxon>Craniata</taxon>
        <taxon>Vertebrata</taxon>
        <taxon>Euteleostomi</taxon>
        <taxon>Amphibia</taxon>
        <taxon>Batrachia</taxon>
        <taxon>Caudata</taxon>
        <taxon>Salamandroidea</taxon>
        <taxon>Salamandridae</taxon>
        <taxon>Pleurodelinae</taxon>
        <taxon>Pleurodeles</taxon>
    </lineage>
</organism>
<protein>
    <submittedName>
        <fullName evidence="1">Uncharacterized protein</fullName>
    </submittedName>
</protein>
<evidence type="ECO:0000313" key="2">
    <source>
        <dbReference type="Proteomes" id="UP001066276"/>
    </source>
</evidence>
<dbReference type="AlphaFoldDB" id="A0AAV7VM85"/>
<dbReference type="Proteomes" id="UP001066276">
    <property type="component" value="Chromosome 2_1"/>
</dbReference>
<keyword evidence="2" id="KW-1185">Reference proteome</keyword>